<protein>
    <recommendedName>
        <fullName evidence="2">histidine kinase</fullName>
        <ecNumber evidence="2">2.7.13.3</ecNumber>
    </recommendedName>
</protein>
<keyword evidence="9" id="KW-1133">Transmembrane helix</keyword>
<evidence type="ECO:0000256" key="2">
    <source>
        <dbReference type="ARBA" id="ARBA00012438"/>
    </source>
</evidence>
<dbReference type="SUPFAM" id="SSF55874">
    <property type="entry name" value="ATPase domain of HSP90 chaperone/DNA topoisomerase II/histidine kinase"/>
    <property type="match status" value="1"/>
</dbReference>
<keyword evidence="8" id="KW-0902">Two-component regulatory system</keyword>
<comment type="caution">
    <text evidence="12">The sequence shown here is derived from an EMBL/GenBank/DDBJ whole genome shotgun (WGS) entry which is preliminary data.</text>
</comment>
<evidence type="ECO:0000259" key="10">
    <source>
        <dbReference type="Pfam" id="PF07730"/>
    </source>
</evidence>
<dbReference type="CDD" id="cd16917">
    <property type="entry name" value="HATPase_UhpB-NarQ-NarX-like"/>
    <property type="match status" value="1"/>
</dbReference>
<dbReference type="InterPro" id="IPR055558">
    <property type="entry name" value="DUF7134"/>
</dbReference>
<feature type="domain" description="Signal transduction histidine kinase subgroup 3 dimerisation and phosphoacceptor" evidence="10">
    <location>
        <begin position="166"/>
        <end position="229"/>
    </location>
</feature>
<evidence type="ECO:0000256" key="9">
    <source>
        <dbReference type="SAM" id="Phobius"/>
    </source>
</evidence>
<dbReference type="Pfam" id="PF07730">
    <property type="entry name" value="HisKA_3"/>
    <property type="match status" value="1"/>
</dbReference>
<dbReference type="Gene3D" id="1.20.5.1930">
    <property type="match status" value="1"/>
</dbReference>
<keyword evidence="9" id="KW-0472">Membrane</keyword>
<evidence type="ECO:0000256" key="6">
    <source>
        <dbReference type="ARBA" id="ARBA00022777"/>
    </source>
</evidence>
<name>A0ABR4ZJ91_9NOCA</name>
<evidence type="ECO:0000256" key="1">
    <source>
        <dbReference type="ARBA" id="ARBA00000085"/>
    </source>
</evidence>
<feature type="transmembrane region" description="Helical" evidence="9">
    <location>
        <begin position="85"/>
        <end position="102"/>
    </location>
</feature>
<organism evidence="12 13">
    <name type="scientific">Nocardia vulneris</name>
    <dbReference type="NCBI Taxonomy" id="1141657"/>
    <lineage>
        <taxon>Bacteria</taxon>
        <taxon>Bacillati</taxon>
        <taxon>Actinomycetota</taxon>
        <taxon>Actinomycetes</taxon>
        <taxon>Mycobacteriales</taxon>
        <taxon>Nocardiaceae</taxon>
        <taxon>Nocardia</taxon>
    </lineage>
</organism>
<dbReference type="Pfam" id="PF23539">
    <property type="entry name" value="DUF7134"/>
    <property type="match status" value="1"/>
</dbReference>
<dbReference type="PANTHER" id="PTHR24421">
    <property type="entry name" value="NITRATE/NITRITE SENSOR PROTEIN NARX-RELATED"/>
    <property type="match status" value="1"/>
</dbReference>
<feature type="domain" description="DUF7134" evidence="11">
    <location>
        <begin position="3"/>
        <end position="138"/>
    </location>
</feature>
<dbReference type="InterPro" id="IPR011712">
    <property type="entry name" value="Sig_transdc_His_kin_sub3_dim/P"/>
</dbReference>
<evidence type="ECO:0000313" key="12">
    <source>
        <dbReference type="EMBL" id="KIA65255.1"/>
    </source>
</evidence>
<keyword evidence="4" id="KW-0808">Transferase</keyword>
<comment type="catalytic activity">
    <reaction evidence="1">
        <text>ATP + protein L-histidine = ADP + protein N-phospho-L-histidine.</text>
        <dbReference type="EC" id="2.7.13.3"/>
    </reaction>
</comment>
<dbReference type="RefSeq" id="WP_043666987.1">
    <property type="nucleotide sequence ID" value="NZ_BDCI01000015.1"/>
</dbReference>
<accession>A0ABR4ZJ91</accession>
<sequence>MNRINPWLVDLALVVVAAADVYVDGDDGTVSARIAGGIACAGLLLRRRFPLVAFLLTLPASLLLAVLAAPAIALYTLADRTRNRALLTCAALATAVAAAFPWPGSDDYRTPDTLVSLVYSLAWAGAPVLLGQLMRTRRELSTRLSEIEAARDHERLLHAQAVLARERAQIGREMHDVVAHQVSLIAVSAGALQVATTDPAAAETARTIRRLSVDTLDELRHMVTLLRAAGGQGTELTPQPTLADLRKLLDSSGIQVEFSGDLPADLGAPAQRTIYRTVQEALTNVRKHAPGATAAVRLWHGADHLGVTVTNSRPTRPAMRLPSSRHGLVGLGERAELLGGSFTAGPCADGGYRAELRLPR</sequence>
<evidence type="ECO:0000256" key="5">
    <source>
        <dbReference type="ARBA" id="ARBA00022741"/>
    </source>
</evidence>
<dbReference type="PANTHER" id="PTHR24421:SF10">
    <property type="entry name" value="NITRATE_NITRITE SENSOR PROTEIN NARQ"/>
    <property type="match status" value="1"/>
</dbReference>
<evidence type="ECO:0000259" key="11">
    <source>
        <dbReference type="Pfam" id="PF23539"/>
    </source>
</evidence>
<dbReference type="EC" id="2.7.13.3" evidence="2"/>
<evidence type="ECO:0000256" key="7">
    <source>
        <dbReference type="ARBA" id="ARBA00022840"/>
    </source>
</evidence>
<keyword evidence="7" id="KW-0067">ATP-binding</keyword>
<keyword evidence="5" id="KW-0547">Nucleotide-binding</keyword>
<evidence type="ECO:0000256" key="4">
    <source>
        <dbReference type="ARBA" id="ARBA00022679"/>
    </source>
</evidence>
<gene>
    <name evidence="12" type="ORF">FG87_08480</name>
</gene>
<keyword evidence="13" id="KW-1185">Reference proteome</keyword>
<evidence type="ECO:0000256" key="3">
    <source>
        <dbReference type="ARBA" id="ARBA00022553"/>
    </source>
</evidence>
<evidence type="ECO:0000313" key="13">
    <source>
        <dbReference type="Proteomes" id="UP000031364"/>
    </source>
</evidence>
<reference evidence="12 13" key="1">
    <citation type="journal article" date="2014" name="Int. J. Syst. Evol. Microbiol.">
        <title>Nocardia vulneris sp. nov., isolated from wounds of human patients in North America.</title>
        <authorList>
            <person name="Lasker B.A."/>
            <person name="Bell M."/>
            <person name="Klenk H.P."/>
            <person name="Sproer C."/>
            <person name="Schumann C."/>
            <person name="Schumann P."/>
            <person name="Brown J.M."/>
        </authorList>
    </citation>
    <scope>NUCLEOTIDE SEQUENCE [LARGE SCALE GENOMIC DNA]</scope>
    <source>
        <strain evidence="12 13">W9851</strain>
    </source>
</reference>
<keyword evidence="3" id="KW-0597">Phosphoprotein</keyword>
<evidence type="ECO:0000256" key="8">
    <source>
        <dbReference type="ARBA" id="ARBA00023012"/>
    </source>
</evidence>
<keyword evidence="9" id="KW-0812">Transmembrane</keyword>
<dbReference type="Gene3D" id="3.30.565.10">
    <property type="entry name" value="Histidine kinase-like ATPase, C-terminal domain"/>
    <property type="match status" value="1"/>
</dbReference>
<feature type="transmembrane region" description="Helical" evidence="9">
    <location>
        <begin position="114"/>
        <end position="134"/>
    </location>
</feature>
<keyword evidence="6 12" id="KW-0418">Kinase</keyword>
<dbReference type="InterPro" id="IPR050482">
    <property type="entry name" value="Sensor_HK_TwoCompSys"/>
</dbReference>
<proteinExistence type="predicted"/>
<dbReference type="EMBL" id="JNFP01000008">
    <property type="protein sequence ID" value="KIA65255.1"/>
    <property type="molecule type" value="Genomic_DNA"/>
</dbReference>
<feature type="transmembrane region" description="Helical" evidence="9">
    <location>
        <begin position="51"/>
        <end position="78"/>
    </location>
</feature>
<dbReference type="InterPro" id="IPR036890">
    <property type="entry name" value="HATPase_C_sf"/>
</dbReference>
<dbReference type="Proteomes" id="UP000031364">
    <property type="component" value="Unassembled WGS sequence"/>
</dbReference>
<dbReference type="GO" id="GO:0016301">
    <property type="term" value="F:kinase activity"/>
    <property type="evidence" value="ECO:0007669"/>
    <property type="project" value="UniProtKB-KW"/>
</dbReference>